<sequence>MSVHQHKDGRWFCTFYEEGKKKFKYFGRGDIAERRARRFDEETKRGAAAGKTVQRNHRT</sequence>
<accession>A0A9W6D4K1</accession>
<evidence type="ECO:0000313" key="2">
    <source>
        <dbReference type="EMBL" id="GLI34448.1"/>
    </source>
</evidence>
<comment type="caution">
    <text evidence="2">The sequence shown here is derived from an EMBL/GenBank/DDBJ whole genome shotgun (WGS) entry which is preliminary data.</text>
</comment>
<dbReference type="AlphaFoldDB" id="A0A9W6D4K1"/>
<protein>
    <submittedName>
        <fullName evidence="2">Uncharacterized protein</fullName>
    </submittedName>
</protein>
<dbReference type="Proteomes" id="UP001144372">
    <property type="component" value="Unassembled WGS sequence"/>
</dbReference>
<organism evidence="2 3">
    <name type="scientific">Desulforhabdus amnigena</name>
    <dbReference type="NCBI Taxonomy" id="40218"/>
    <lineage>
        <taxon>Bacteria</taxon>
        <taxon>Pseudomonadati</taxon>
        <taxon>Thermodesulfobacteriota</taxon>
        <taxon>Syntrophobacteria</taxon>
        <taxon>Syntrophobacterales</taxon>
        <taxon>Syntrophobacteraceae</taxon>
        <taxon>Desulforhabdus</taxon>
    </lineage>
</organism>
<proteinExistence type="predicted"/>
<name>A0A9W6D4K1_9BACT</name>
<evidence type="ECO:0000256" key="1">
    <source>
        <dbReference type="SAM" id="MobiDB-lite"/>
    </source>
</evidence>
<reference evidence="2" key="1">
    <citation type="submission" date="2022-12" db="EMBL/GenBank/DDBJ databases">
        <title>Reference genome sequencing for broad-spectrum identification of bacterial and archaeal isolates by mass spectrometry.</title>
        <authorList>
            <person name="Sekiguchi Y."/>
            <person name="Tourlousse D.M."/>
        </authorList>
    </citation>
    <scope>NUCLEOTIDE SEQUENCE</scope>
    <source>
        <strain evidence="2">ASRB1</strain>
    </source>
</reference>
<keyword evidence="3" id="KW-1185">Reference proteome</keyword>
<evidence type="ECO:0000313" key="3">
    <source>
        <dbReference type="Proteomes" id="UP001144372"/>
    </source>
</evidence>
<dbReference type="EMBL" id="BSDR01000001">
    <property type="protein sequence ID" value="GLI34448.1"/>
    <property type="molecule type" value="Genomic_DNA"/>
</dbReference>
<feature type="region of interest" description="Disordered" evidence="1">
    <location>
        <begin position="39"/>
        <end position="59"/>
    </location>
</feature>
<gene>
    <name evidence="2" type="ORF">DAMNIGENAA_18810</name>
</gene>